<reference evidence="2" key="1">
    <citation type="submission" date="2018-06" db="EMBL/GenBank/DDBJ databases">
        <title>Complete genome of Pseudomonas insecticola strain QZS01.</title>
        <authorList>
            <person name="Wang J."/>
            <person name="Su Q."/>
        </authorList>
    </citation>
    <scope>NUCLEOTIDE SEQUENCE [LARGE SCALE GENOMIC DNA]</scope>
    <source>
        <strain evidence="2">QZS01</strain>
    </source>
</reference>
<sequence>MTTQENCTTSFINLDLELLSPFDLSPIKDYWGTSVFPLTCDFFERNFYLCVEPVFNENESCTVYHCTEIMLNVLEQLPTEHKILLDSCTSCVFDYGFDIGANDSPPFQVELTPIQLTRIAALNITVRVTIYSYSHDD</sequence>
<evidence type="ECO:0008006" key="3">
    <source>
        <dbReference type="Google" id="ProtNLM"/>
    </source>
</evidence>
<organism evidence="1 2">
    <name type="scientific">Entomomonas moraniae</name>
    <dbReference type="NCBI Taxonomy" id="2213226"/>
    <lineage>
        <taxon>Bacteria</taxon>
        <taxon>Pseudomonadati</taxon>
        <taxon>Pseudomonadota</taxon>
        <taxon>Gammaproteobacteria</taxon>
        <taxon>Pseudomonadales</taxon>
        <taxon>Pseudomonadaceae</taxon>
        <taxon>Entomomonas</taxon>
    </lineage>
</organism>
<accession>A0A3S9XBE0</accession>
<dbReference type="EMBL" id="CP029822">
    <property type="protein sequence ID" value="AZS49743.1"/>
    <property type="molecule type" value="Genomic_DNA"/>
</dbReference>
<protein>
    <recommendedName>
        <fullName evidence="3">DUF4279 domain-containing protein</fullName>
    </recommendedName>
</protein>
<dbReference type="AlphaFoldDB" id="A0A3S9XBE0"/>
<evidence type="ECO:0000313" key="2">
    <source>
        <dbReference type="Proteomes" id="UP000273143"/>
    </source>
</evidence>
<keyword evidence="2" id="KW-1185">Reference proteome</keyword>
<proteinExistence type="predicted"/>
<gene>
    <name evidence="1" type="ORF">DM558_02630</name>
</gene>
<dbReference type="Proteomes" id="UP000273143">
    <property type="component" value="Chromosome"/>
</dbReference>
<name>A0A3S9XBE0_9GAMM</name>
<evidence type="ECO:0000313" key="1">
    <source>
        <dbReference type="EMBL" id="AZS49743.1"/>
    </source>
</evidence>
<dbReference type="KEGG" id="emo:DM558_02630"/>
<dbReference type="RefSeq" id="WP_127161923.1">
    <property type="nucleotide sequence ID" value="NZ_CP029822.1"/>
</dbReference>